<dbReference type="PANTHER" id="PTHR43464:SF19">
    <property type="entry name" value="UBIQUINONE BIOSYNTHESIS O-METHYLTRANSFERASE, MITOCHONDRIAL"/>
    <property type="match status" value="1"/>
</dbReference>
<keyword evidence="7" id="KW-1185">Reference proteome</keyword>
<proteinExistence type="predicted"/>
<evidence type="ECO:0000256" key="1">
    <source>
        <dbReference type="ARBA" id="ARBA00022603"/>
    </source>
</evidence>
<dbReference type="Gene3D" id="3.40.50.150">
    <property type="entry name" value="Vaccinia Virus protein VP39"/>
    <property type="match status" value="1"/>
</dbReference>
<dbReference type="Proteomes" id="UP001500483">
    <property type="component" value="Unassembled WGS sequence"/>
</dbReference>
<keyword evidence="3" id="KW-0949">S-adenosyl-L-methionine</keyword>
<dbReference type="EMBL" id="BAAAYK010000038">
    <property type="protein sequence ID" value="GAA3360629.1"/>
    <property type="molecule type" value="Genomic_DNA"/>
</dbReference>
<evidence type="ECO:0000259" key="5">
    <source>
        <dbReference type="Pfam" id="PF13649"/>
    </source>
</evidence>
<organism evidence="6 7">
    <name type="scientific">Saccharopolyspora gregorii</name>
    <dbReference type="NCBI Taxonomy" id="33914"/>
    <lineage>
        <taxon>Bacteria</taxon>
        <taxon>Bacillati</taxon>
        <taxon>Actinomycetota</taxon>
        <taxon>Actinomycetes</taxon>
        <taxon>Pseudonocardiales</taxon>
        <taxon>Pseudonocardiaceae</taxon>
        <taxon>Saccharopolyspora</taxon>
    </lineage>
</organism>
<dbReference type="RefSeq" id="WP_258341832.1">
    <property type="nucleotide sequence ID" value="NZ_CP059556.1"/>
</dbReference>
<evidence type="ECO:0000256" key="3">
    <source>
        <dbReference type="ARBA" id="ARBA00022691"/>
    </source>
</evidence>
<feature type="compositionally biased region" description="Basic and acidic residues" evidence="4">
    <location>
        <begin position="72"/>
        <end position="81"/>
    </location>
</feature>
<keyword evidence="1" id="KW-0489">Methyltransferase</keyword>
<name>A0ABP6RSN0_9PSEU</name>
<feature type="region of interest" description="Disordered" evidence="4">
    <location>
        <begin position="1"/>
        <end position="81"/>
    </location>
</feature>
<evidence type="ECO:0000313" key="7">
    <source>
        <dbReference type="Proteomes" id="UP001500483"/>
    </source>
</evidence>
<gene>
    <name evidence="6" type="ORF">GCM10020366_41410</name>
</gene>
<keyword evidence="2" id="KW-0808">Transferase</keyword>
<dbReference type="InterPro" id="IPR041698">
    <property type="entry name" value="Methyltransf_25"/>
</dbReference>
<feature type="compositionally biased region" description="Pro residues" evidence="4">
    <location>
        <begin position="1"/>
        <end position="10"/>
    </location>
</feature>
<accession>A0ABP6RSN0</accession>
<protein>
    <recommendedName>
        <fullName evidence="5">Methyltransferase domain-containing protein</fullName>
    </recommendedName>
</protein>
<comment type="caution">
    <text evidence="6">The sequence shown here is derived from an EMBL/GenBank/DDBJ whole genome shotgun (WGS) entry which is preliminary data.</text>
</comment>
<sequence>MTSAPVPSPVRVPATNRVALHRDHRHRTPPFGTARPPVVRRAEAESAANSDPEGDPPVQNNTHLASTDEVTEEWRQRARRDGLARVMRASQPAEHNADTTERTRKAVAEGLRTAARELSRPLATALEVGCGIGRLTPTVAAHADHVTALDMTPGMLEAARESCADLTNVDFELARAENLPWNGRKFDVAVSVWVLMHVLDEEALTRICRSISRSCHYFVLVEYAEAAIPVSEWSRLRSADDYLALMPGAQLVETKELDHGGDRSTAALIRFPSAIESRARKN</sequence>
<evidence type="ECO:0000256" key="4">
    <source>
        <dbReference type="SAM" id="MobiDB-lite"/>
    </source>
</evidence>
<reference evidence="7" key="1">
    <citation type="journal article" date="2019" name="Int. J. Syst. Evol. Microbiol.">
        <title>The Global Catalogue of Microorganisms (GCM) 10K type strain sequencing project: providing services to taxonomists for standard genome sequencing and annotation.</title>
        <authorList>
            <consortium name="The Broad Institute Genomics Platform"/>
            <consortium name="The Broad Institute Genome Sequencing Center for Infectious Disease"/>
            <person name="Wu L."/>
            <person name="Ma J."/>
        </authorList>
    </citation>
    <scope>NUCLEOTIDE SEQUENCE [LARGE SCALE GENOMIC DNA]</scope>
    <source>
        <strain evidence="7">JCM 9687</strain>
    </source>
</reference>
<dbReference type="CDD" id="cd02440">
    <property type="entry name" value="AdoMet_MTases"/>
    <property type="match status" value="1"/>
</dbReference>
<evidence type="ECO:0000256" key="2">
    <source>
        <dbReference type="ARBA" id="ARBA00022679"/>
    </source>
</evidence>
<dbReference type="InterPro" id="IPR029063">
    <property type="entry name" value="SAM-dependent_MTases_sf"/>
</dbReference>
<evidence type="ECO:0000313" key="6">
    <source>
        <dbReference type="EMBL" id="GAA3360629.1"/>
    </source>
</evidence>
<dbReference type="SUPFAM" id="SSF53335">
    <property type="entry name" value="S-adenosyl-L-methionine-dependent methyltransferases"/>
    <property type="match status" value="1"/>
</dbReference>
<dbReference type="Pfam" id="PF13649">
    <property type="entry name" value="Methyltransf_25"/>
    <property type="match status" value="1"/>
</dbReference>
<dbReference type="PANTHER" id="PTHR43464">
    <property type="entry name" value="METHYLTRANSFERASE"/>
    <property type="match status" value="1"/>
</dbReference>
<feature type="domain" description="Methyltransferase" evidence="5">
    <location>
        <begin position="126"/>
        <end position="214"/>
    </location>
</feature>